<dbReference type="Proteomes" id="UP000648535">
    <property type="component" value="Unassembled WGS sequence"/>
</dbReference>
<dbReference type="InterPro" id="IPR013149">
    <property type="entry name" value="ADH-like_C"/>
</dbReference>
<evidence type="ECO:0000256" key="5">
    <source>
        <dbReference type="ARBA" id="ARBA00023027"/>
    </source>
</evidence>
<keyword evidence="4" id="KW-0862">Zinc</keyword>
<dbReference type="Proteomes" id="UP000746584">
    <property type="component" value="Unassembled WGS sequence"/>
</dbReference>
<name>A0A8H9GBE8_9MICO</name>
<evidence type="ECO:0000259" key="7">
    <source>
        <dbReference type="Pfam" id="PF00107"/>
    </source>
</evidence>
<keyword evidence="5" id="KW-0520">NAD</keyword>
<evidence type="ECO:0000256" key="3">
    <source>
        <dbReference type="ARBA" id="ARBA00022723"/>
    </source>
</evidence>
<sequence length="117" mass="12112">MKPGDQTVIYGAGPVGLMAALSATIKGASKVMVVDRHPDRLRLAESIGAIAIDDSEVDPVQAVLDQTMGLGADNGCECVGYQAHEPSGEEQPSRRAGDVAARRGSLTAVADRPRRGG</sequence>
<feature type="region of interest" description="Disordered" evidence="6">
    <location>
        <begin position="82"/>
        <end position="117"/>
    </location>
</feature>
<evidence type="ECO:0000256" key="1">
    <source>
        <dbReference type="ARBA" id="ARBA00001947"/>
    </source>
</evidence>
<feature type="compositionally biased region" description="Basic and acidic residues" evidence="6">
    <location>
        <begin position="91"/>
        <end position="101"/>
    </location>
</feature>
<reference evidence="8" key="2">
    <citation type="submission" date="2020-09" db="EMBL/GenBank/DDBJ databases">
        <authorList>
            <person name="Sun Q."/>
            <person name="Ohkuma M."/>
        </authorList>
    </citation>
    <scope>NUCLEOTIDE SEQUENCE</scope>
    <source>
        <strain evidence="8">JCM 1480</strain>
    </source>
</reference>
<dbReference type="EMBL" id="BMOI01000022">
    <property type="protein sequence ID" value="GGL13087.1"/>
    <property type="molecule type" value="Genomic_DNA"/>
</dbReference>
<organism evidence="8 10">
    <name type="scientific">Curtobacterium luteum</name>
    <dbReference type="NCBI Taxonomy" id="33881"/>
    <lineage>
        <taxon>Bacteria</taxon>
        <taxon>Bacillati</taxon>
        <taxon>Actinomycetota</taxon>
        <taxon>Actinomycetes</taxon>
        <taxon>Micrococcales</taxon>
        <taxon>Microbacteriaceae</taxon>
        <taxon>Curtobacterium</taxon>
    </lineage>
</organism>
<dbReference type="PANTHER" id="PTHR42813:SF3">
    <property type="entry name" value="GLUTATHIONE-INDEPENDENT FORMALDEHYDE DEHYDROGENASE"/>
    <property type="match status" value="1"/>
</dbReference>
<accession>A0A8H9GBE8</accession>
<dbReference type="PANTHER" id="PTHR42813">
    <property type="entry name" value="ZINC-TYPE ALCOHOL DEHYDROGENASE-LIKE"/>
    <property type="match status" value="1"/>
</dbReference>
<dbReference type="Gene3D" id="3.40.50.720">
    <property type="entry name" value="NAD(P)-binding Rossmann-like Domain"/>
    <property type="match status" value="1"/>
</dbReference>
<comment type="cofactor">
    <cofactor evidence="1">
        <name>Zn(2+)</name>
        <dbReference type="ChEBI" id="CHEBI:29105"/>
    </cofactor>
</comment>
<feature type="domain" description="Alcohol dehydrogenase-like C-terminal" evidence="7">
    <location>
        <begin position="14"/>
        <end position="82"/>
    </location>
</feature>
<evidence type="ECO:0000256" key="6">
    <source>
        <dbReference type="SAM" id="MobiDB-lite"/>
    </source>
</evidence>
<gene>
    <name evidence="8" type="ORF">GCM10009769_33840</name>
    <name evidence="9" type="ORF">JOE58_001974</name>
</gene>
<reference evidence="9 11" key="3">
    <citation type="submission" date="2021-01" db="EMBL/GenBank/DDBJ databases">
        <title>Sequencing the genomes of 1000 actinobacteria strains.</title>
        <authorList>
            <person name="Klenk H.-P."/>
        </authorList>
    </citation>
    <scope>NUCLEOTIDE SEQUENCE [LARGE SCALE GENOMIC DNA]</scope>
    <source>
        <strain evidence="9 11">DSM 20542</strain>
    </source>
</reference>
<comment type="caution">
    <text evidence="8">The sequence shown here is derived from an EMBL/GenBank/DDBJ whole genome shotgun (WGS) entry which is preliminary data.</text>
</comment>
<protein>
    <submittedName>
        <fullName evidence="9">Threonine dehydrogenase-like Zn-dependent dehydrogenase</fullName>
    </submittedName>
</protein>
<dbReference type="GO" id="GO:0046872">
    <property type="term" value="F:metal ion binding"/>
    <property type="evidence" value="ECO:0007669"/>
    <property type="project" value="UniProtKB-KW"/>
</dbReference>
<comment type="similarity">
    <text evidence="2">Belongs to the zinc-containing alcohol dehydrogenase family.</text>
</comment>
<dbReference type="EMBL" id="JAFBCG010000001">
    <property type="protein sequence ID" value="MBM7802723.1"/>
    <property type="molecule type" value="Genomic_DNA"/>
</dbReference>
<proteinExistence type="inferred from homology"/>
<evidence type="ECO:0000313" key="11">
    <source>
        <dbReference type="Proteomes" id="UP000746584"/>
    </source>
</evidence>
<evidence type="ECO:0000256" key="2">
    <source>
        <dbReference type="ARBA" id="ARBA00008072"/>
    </source>
</evidence>
<evidence type="ECO:0000313" key="9">
    <source>
        <dbReference type="EMBL" id="MBM7802723.1"/>
    </source>
</evidence>
<keyword evidence="11" id="KW-1185">Reference proteome</keyword>
<evidence type="ECO:0000256" key="4">
    <source>
        <dbReference type="ARBA" id="ARBA00022833"/>
    </source>
</evidence>
<evidence type="ECO:0000313" key="8">
    <source>
        <dbReference type="EMBL" id="GGL13087.1"/>
    </source>
</evidence>
<dbReference type="Pfam" id="PF00107">
    <property type="entry name" value="ADH_zinc_N"/>
    <property type="match status" value="1"/>
</dbReference>
<dbReference type="SUPFAM" id="SSF51735">
    <property type="entry name" value="NAD(P)-binding Rossmann-fold domains"/>
    <property type="match status" value="1"/>
</dbReference>
<dbReference type="AlphaFoldDB" id="A0A8H9GBE8"/>
<evidence type="ECO:0000313" key="10">
    <source>
        <dbReference type="Proteomes" id="UP000648535"/>
    </source>
</evidence>
<keyword evidence="3" id="KW-0479">Metal-binding</keyword>
<dbReference type="RefSeq" id="WP_229728151.1">
    <property type="nucleotide sequence ID" value="NZ_BMOI01000022.1"/>
</dbReference>
<dbReference type="InterPro" id="IPR036291">
    <property type="entry name" value="NAD(P)-bd_dom_sf"/>
</dbReference>
<reference evidence="8" key="1">
    <citation type="journal article" date="2014" name="Int. J. Syst. Evol. Microbiol.">
        <title>Complete genome sequence of Corynebacterium casei LMG S-19264T (=DSM 44701T), isolated from a smear-ripened cheese.</title>
        <authorList>
            <consortium name="US DOE Joint Genome Institute (JGI-PGF)"/>
            <person name="Walter F."/>
            <person name="Albersmeier A."/>
            <person name="Kalinowski J."/>
            <person name="Ruckert C."/>
        </authorList>
    </citation>
    <scope>NUCLEOTIDE SEQUENCE</scope>
    <source>
        <strain evidence="8">JCM 1480</strain>
    </source>
</reference>